<reference evidence="1 2" key="1">
    <citation type="journal article" date="2015" name="Genome Biol. Evol.">
        <title>Comparative Genomics of a Bacterivorous Green Alga Reveals Evolutionary Causalities and Consequences of Phago-Mixotrophic Mode of Nutrition.</title>
        <authorList>
            <person name="Burns J.A."/>
            <person name="Paasch A."/>
            <person name="Narechania A."/>
            <person name="Kim E."/>
        </authorList>
    </citation>
    <scope>NUCLEOTIDE SEQUENCE [LARGE SCALE GENOMIC DNA]</scope>
    <source>
        <strain evidence="1 2">PLY_AMNH</strain>
    </source>
</reference>
<keyword evidence="2" id="KW-1185">Reference proteome</keyword>
<accession>A0AAE0L3F7</accession>
<dbReference type="AlphaFoldDB" id="A0AAE0L3F7"/>
<comment type="caution">
    <text evidence="1">The sequence shown here is derived from an EMBL/GenBank/DDBJ whole genome shotgun (WGS) entry which is preliminary data.</text>
</comment>
<organism evidence="1 2">
    <name type="scientific">Cymbomonas tetramitiformis</name>
    <dbReference type="NCBI Taxonomy" id="36881"/>
    <lineage>
        <taxon>Eukaryota</taxon>
        <taxon>Viridiplantae</taxon>
        <taxon>Chlorophyta</taxon>
        <taxon>Pyramimonadophyceae</taxon>
        <taxon>Pyramimonadales</taxon>
        <taxon>Pyramimonadaceae</taxon>
        <taxon>Cymbomonas</taxon>
    </lineage>
</organism>
<dbReference type="Proteomes" id="UP001190700">
    <property type="component" value="Unassembled WGS sequence"/>
</dbReference>
<sequence length="200" mass="22383">MGIFGASKKNSASEEEGLPSKTIERIIELLDGKPGEWYSFRLLQEYLQSVETVVRTNSLKHVPSELVSLANQLEASVQKCLPFLEAASRKPEIQKALTDLGIQTINQRIKVEKLENCSVFYPTTLIERSLKKANGGPSRTGYALYTALLQLQASARSSRQLRLPCGSGWRQTIPTARNPISDRGKPLTQRKFIRNHSRSN</sequence>
<gene>
    <name evidence="1" type="ORF">CYMTET_20877</name>
</gene>
<evidence type="ECO:0000313" key="1">
    <source>
        <dbReference type="EMBL" id="KAK3270736.1"/>
    </source>
</evidence>
<proteinExistence type="predicted"/>
<protein>
    <submittedName>
        <fullName evidence="1">Uncharacterized protein</fullName>
    </submittedName>
</protein>
<evidence type="ECO:0000313" key="2">
    <source>
        <dbReference type="Proteomes" id="UP001190700"/>
    </source>
</evidence>
<dbReference type="EMBL" id="LGRX02010223">
    <property type="protein sequence ID" value="KAK3270736.1"/>
    <property type="molecule type" value="Genomic_DNA"/>
</dbReference>
<name>A0AAE0L3F7_9CHLO</name>